<dbReference type="PROSITE" id="PS51371">
    <property type="entry name" value="CBS"/>
    <property type="match status" value="1"/>
</dbReference>
<dbReference type="InterPro" id="IPR051257">
    <property type="entry name" value="Diverse_CBS-Domain"/>
</dbReference>
<feature type="domain" description="CBS" evidence="2">
    <location>
        <begin position="80"/>
        <end position="138"/>
    </location>
</feature>
<dbReference type="Pfam" id="PF00571">
    <property type="entry name" value="CBS"/>
    <property type="match status" value="2"/>
</dbReference>
<dbReference type="AlphaFoldDB" id="A0A3B0UUG3"/>
<dbReference type="EMBL" id="UOEU01000373">
    <property type="protein sequence ID" value="VAW32580.1"/>
    <property type="molecule type" value="Genomic_DNA"/>
</dbReference>
<evidence type="ECO:0000259" key="2">
    <source>
        <dbReference type="PROSITE" id="PS51371"/>
    </source>
</evidence>
<dbReference type="SMART" id="SM00116">
    <property type="entry name" value="CBS"/>
    <property type="match status" value="2"/>
</dbReference>
<reference evidence="3" key="1">
    <citation type="submission" date="2018-06" db="EMBL/GenBank/DDBJ databases">
        <authorList>
            <person name="Zhirakovskaya E."/>
        </authorList>
    </citation>
    <scope>NUCLEOTIDE SEQUENCE</scope>
</reference>
<protein>
    <recommendedName>
        <fullName evidence="2">CBS domain-containing protein</fullName>
    </recommendedName>
</protein>
<dbReference type="Gene3D" id="3.10.580.10">
    <property type="entry name" value="CBS-domain"/>
    <property type="match status" value="1"/>
</dbReference>
<proteinExistence type="predicted"/>
<dbReference type="SUPFAM" id="SSF54631">
    <property type="entry name" value="CBS-domain pair"/>
    <property type="match status" value="1"/>
</dbReference>
<evidence type="ECO:0000256" key="1">
    <source>
        <dbReference type="ARBA" id="ARBA00023122"/>
    </source>
</evidence>
<dbReference type="InterPro" id="IPR000644">
    <property type="entry name" value="CBS_dom"/>
</dbReference>
<dbReference type="PANTHER" id="PTHR43080:SF2">
    <property type="entry name" value="CBS DOMAIN-CONTAINING PROTEIN"/>
    <property type="match status" value="1"/>
</dbReference>
<organism evidence="3">
    <name type="scientific">hydrothermal vent metagenome</name>
    <dbReference type="NCBI Taxonomy" id="652676"/>
    <lineage>
        <taxon>unclassified sequences</taxon>
        <taxon>metagenomes</taxon>
        <taxon>ecological metagenomes</taxon>
    </lineage>
</organism>
<dbReference type="PANTHER" id="PTHR43080">
    <property type="entry name" value="CBS DOMAIN-CONTAINING PROTEIN CBSX3, MITOCHONDRIAL"/>
    <property type="match status" value="1"/>
</dbReference>
<gene>
    <name evidence="3" type="ORF">MNBD_CHLOROFLEXI01-1041</name>
</gene>
<accession>A0A3B0UUG3</accession>
<keyword evidence="1" id="KW-0129">CBS domain</keyword>
<dbReference type="InterPro" id="IPR046342">
    <property type="entry name" value="CBS_dom_sf"/>
</dbReference>
<evidence type="ECO:0000313" key="3">
    <source>
        <dbReference type="EMBL" id="VAW32580.1"/>
    </source>
</evidence>
<sequence>MSLKQELMNESVAHLDLSRFCQIVSGTAVRQTISEMRQRKTNVCLITSGSQLVGILTERDVLTKVAAMPENLDKPVDNIMTANPITVSPNSSAADALWLMDDKKFRNLPVVDESGKIVGNMTHQAVISFLAARYPIEVLNRPPRPDQFPRKQEGG</sequence>
<name>A0A3B0UUG3_9ZZZZ</name>